<dbReference type="GO" id="GO:0003697">
    <property type="term" value="F:single-stranded DNA binding"/>
    <property type="evidence" value="ECO:0007669"/>
    <property type="project" value="TreeGrafter"/>
</dbReference>
<protein>
    <submittedName>
        <fullName evidence="4">Uncharacterized protein</fullName>
    </submittedName>
</protein>
<dbReference type="GO" id="GO:0007131">
    <property type="term" value="P:reciprocal meiotic recombination"/>
    <property type="evidence" value="ECO:0007669"/>
    <property type="project" value="TreeGrafter"/>
</dbReference>
<evidence type="ECO:0000313" key="4">
    <source>
        <dbReference type="EMBL" id="KAF4510052.1"/>
    </source>
</evidence>
<evidence type="ECO:0000313" key="5">
    <source>
        <dbReference type="Proteomes" id="UP000557566"/>
    </source>
</evidence>
<gene>
    <name evidence="4" type="ORF">G6O67_001977</name>
</gene>
<name>A0A8H4PTB8_9HYPO</name>
<dbReference type="GO" id="GO:0005815">
    <property type="term" value="C:microtubule organizing center"/>
    <property type="evidence" value="ECO:0007669"/>
    <property type="project" value="TreeGrafter"/>
</dbReference>
<dbReference type="GO" id="GO:0033063">
    <property type="term" value="C:Rad51B-Rad51C-Rad51D-XRCC2 complex"/>
    <property type="evidence" value="ECO:0007669"/>
    <property type="project" value="TreeGrafter"/>
</dbReference>
<evidence type="ECO:0000256" key="2">
    <source>
        <dbReference type="ARBA" id="ARBA00023242"/>
    </source>
</evidence>
<dbReference type="GO" id="GO:0000400">
    <property type="term" value="F:four-way junction DNA binding"/>
    <property type="evidence" value="ECO:0007669"/>
    <property type="project" value="TreeGrafter"/>
</dbReference>
<dbReference type="PANTHER" id="PTHR46457:SF1">
    <property type="entry name" value="DNA REPAIR PROTEIN RAD51 HOMOLOG 4"/>
    <property type="match status" value="1"/>
</dbReference>
<dbReference type="GO" id="GO:0008094">
    <property type="term" value="F:ATP-dependent activity, acting on DNA"/>
    <property type="evidence" value="ECO:0007669"/>
    <property type="project" value="TreeGrafter"/>
</dbReference>
<organism evidence="4 5">
    <name type="scientific">Ophiocordyceps sinensis</name>
    <dbReference type="NCBI Taxonomy" id="72228"/>
    <lineage>
        <taxon>Eukaryota</taxon>
        <taxon>Fungi</taxon>
        <taxon>Dikarya</taxon>
        <taxon>Ascomycota</taxon>
        <taxon>Pezizomycotina</taxon>
        <taxon>Sordariomycetes</taxon>
        <taxon>Hypocreomycetidae</taxon>
        <taxon>Hypocreales</taxon>
        <taxon>Ophiocordycipitaceae</taxon>
        <taxon>Ophiocordyceps</taxon>
    </lineage>
</organism>
<dbReference type="PANTHER" id="PTHR46457">
    <property type="entry name" value="DNA REPAIR PROTEIN RAD51 HOMOLOG 4"/>
    <property type="match status" value="1"/>
</dbReference>
<dbReference type="EMBL" id="JAAVMX010000003">
    <property type="protein sequence ID" value="KAF4510052.1"/>
    <property type="molecule type" value="Genomic_DNA"/>
</dbReference>
<keyword evidence="5" id="KW-1185">Reference proteome</keyword>
<dbReference type="GO" id="GO:0042148">
    <property type="term" value="P:DNA strand invasion"/>
    <property type="evidence" value="ECO:0007669"/>
    <property type="project" value="TreeGrafter"/>
</dbReference>
<accession>A0A8H4PTB8</accession>
<dbReference type="InterPro" id="IPR027417">
    <property type="entry name" value="P-loop_NTPase"/>
</dbReference>
<dbReference type="Gene3D" id="3.40.50.300">
    <property type="entry name" value="P-loop containing nucleotide triphosphate hydrolases"/>
    <property type="match status" value="1"/>
</dbReference>
<dbReference type="Proteomes" id="UP000557566">
    <property type="component" value="Unassembled WGS sequence"/>
</dbReference>
<proteinExistence type="predicted"/>
<feature type="compositionally biased region" description="Acidic residues" evidence="3">
    <location>
        <begin position="161"/>
        <end position="181"/>
    </location>
</feature>
<reference evidence="4 5" key="1">
    <citation type="journal article" date="2020" name="Genome Biol. Evol.">
        <title>A new high-quality draft genome assembly of the Chinese cordyceps Ophiocordyceps sinensis.</title>
        <authorList>
            <person name="Shu R."/>
            <person name="Zhang J."/>
            <person name="Meng Q."/>
            <person name="Zhang H."/>
            <person name="Zhou G."/>
            <person name="Li M."/>
            <person name="Wu P."/>
            <person name="Zhao Y."/>
            <person name="Chen C."/>
            <person name="Qin Q."/>
        </authorList>
    </citation>
    <scope>NUCLEOTIDE SEQUENCE [LARGE SCALE GENOMIC DNA]</scope>
    <source>
        <strain evidence="4 5">IOZ07</strain>
    </source>
</reference>
<dbReference type="OrthoDB" id="336321at2759"/>
<dbReference type="GO" id="GO:0000724">
    <property type="term" value="P:double-strand break repair via homologous recombination"/>
    <property type="evidence" value="ECO:0007669"/>
    <property type="project" value="TreeGrafter"/>
</dbReference>
<evidence type="ECO:0000256" key="3">
    <source>
        <dbReference type="SAM" id="MobiDB-lite"/>
    </source>
</evidence>
<dbReference type="AlphaFoldDB" id="A0A8H4PTB8"/>
<keyword evidence="2" id="KW-0539">Nucleus</keyword>
<dbReference type="GO" id="GO:0005657">
    <property type="term" value="C:replication fork"/>
    <property type="evidence" value="ECO:0007669"/>
    <property type="project" value="TreeGrafter"/>
</dbReference>
<comment type="caution">
    <text evidence="4">The sequence shown here is derived from an EMBL/GenBank/DDBJ whole genome shotgun (WGS) entry which is preliminary data.</text>
</comment>
<evidence type="ECO:0000256" key="1">
    <source>
        <dbReference type="ARBA" id="ARBA00004123"/>
    </source>
</evidence>
<feature type="region of interest" description="Disordered" evidence="3">
    <location>
        <begin position="161"/>
        <end position="190"/>
    </location>
</feature>
<dbReference type="InterPro" id="IPR051988">
    <property type="entry name" value="HRR_RAD51_Paralog"/>
</dbReference>
<sequence>MAAKESRASSGGVSLEPVAASVLAEREAARREALRARGPFGSGCRGVDEYVLMGGGFERGSVVGVSAEDEEGFGLVLGLQVVVRWLCREEGPARALVVTPKPAGPLLGALREGIAAEVEAEVDGGGGDEEEHKRRRVRACLDRVMLSCVFDVDGLCEVLSELDGEGGDEPPEVADSQDDDGAPPPPPPPSIVLVTHLSSLLTSLFAQREPSAAHAALDQLSRRLRALARAPPSSPLVMLLNSTAAAAPAPRSPSRPLDPALRSVFAPAAARPAFGQVFARLLDLHLLCTAMPPRTRAAAVVVAVEVLVDHLGLWLGRRGPRPSREQRWAPVRVVGGRVVDAVASAP</sequence>
<dbReference type="GO" id="GO:0000723">
    <property type="term" value="P:telomere maintenance"/>
    <property type="evidence" value="ECO:0007669"/>
    <property type="project" value="TreeGrafter"/>
</dbReference>
<comment type="subcellular location">
    <subcellularLocation>
        <location evidence="1">Nucleus</location>
    </subcellularLocation>
</comment>